<dbReference type="AlphaFoldDB" id="A0A2C1CUF7"/>
<dbReference type="EMBL" id="NULO01000139">
    <property type="protein sequence ID" value="PGS91865.1"/>
    <property type="molecule type" value="Genomic_DNA"/>
</dbReference>
<comment type="caution">
    <text evidence="2">The sequence shown here is derived from an EMBL/GenBank/DDBJ whole genome shotgun (WGS) entry which is preliminary data.</text>
</comment>
<evidence type="ECO:0000313" key="3">
    <source>
        <dbReference type="Proteomes" id="UP000225872"/>
    </source>
</evidence>
<proteinExistence type="predicted"/>
<feature type="coiled-coil region" evidence="1">
    <location>
        <begin position="4"/>
        <end position="31"/>
    </location>
</feature>
<gene>
    <name evidence="2" type="ORF">COD09_27095</name>
</gene>
<reference evidence="2 3" key="1">
    <citation type="submission" date="2017-09" db="EMBL/GenBank/DDBJ databases">
        <title>Large-scale bioinformatics analysis of Bacillus genomes uncovers conserved roles of natural products in bacterial physiology.</title>
        <authorList>
            <consortium name="Agbiome Team Llc"/>
            <person name="Bleich R.M."/>
            <person name="Grubbs K.J."/>
            <person name="Santa Maria K.C."/>
            <person name="Allen S.E."/>
            <person name="Farag S."/>
            <person name="Shank E.A."/>
            <person name="Bowers A."/>
        </authorList>
    </citation>
    <scope>NUCLEOTIDE SEQUENCE [LARGE SCALE GENOMIC DNA]</scope>
    <source>
        <strain evidence="2 3">AFS041432</strain>
    </source>
</reference>
<accession>A0A2C1CUF7</accession>
<sequence length="72" mass="8547">MRSLYEIERDISRLQEEKSQVIAEYIRVLNERGVEIDEETCKERYEELCKIYREGMAKDVEKEAAAIHVIVV</sequence>
<protein>
    <submittedName>
        <fullName evidence="2">Uncharacterized protein</fullName>
    </submittedName>
</protein>
<organism evidence="2 3">
    <name type="scientific">Bacillus cereus</name>
    <dbReference type="NCBI Taxonomy" id="1396"/>
    <lineage>
        <taxon>Bacteria</taxon>
        <taxon>Bacillati</taxon>
        <taxon>Bacillota</taxon>
        <taxon>Bacilli</taxon>
        <taxon>Bacillales</taxon>
        <taxon>Bacillaceae</taxon>
        <taxon>Bacillus</taxon>
        <taxon>Bacillus cereus group</taxon>
    </lineage>
</organism>
<dbReference type="Proteomes" id="UP000225872">
    <property type="component" value="Unassembled WGS sequence"/>
</dbReference>
<dbReference type="RefSeq" id="WP_098402152.1">
    <property type="nucleotide sequence ID" value="NZ_NULO01000139.1"/>
</dbReference>
<name>A0A2C1CUF7_BACCE</name>
<evidence type="ECO:0000256" key="1">
    <source>
        <dbReference type="SAM" id="Coils"/>
    </source>
</evidence>
<keyword evidence="1" id="KW-0175">Coiled coil</keyword>
<evidence type="ECO:0000313" key="2">
    <source>
        <dbReference type="EMBL" id="PGS91865.1"/>
    </source>
</evidence>